<evidence type="ECO:0000256" key="4">
    <source>
        <dbReference type="ARBA" id="ARBA00022917"/>
    </source>
</evidence>
<dbReference type="GO" id="GO:0004045">
    <property type="term" value="F:peptidyl-tRNA hydrolase activity"/>
    <property type="evidence" value="ECO:0007669"/>
    <property type="project" value="UniProtKB-EC"/>
</dbReference>
<evidence type="ECO:0000313" key="15">
    <source>
        <dbReference type="Proteomes" id="UP001066276"/>
    </source>
</evidence>
<keyword evidence="8" id="KW-0687">Ribonucleoprotein</keyword>
<dbReference type="Pfam" id="PF00472">
    <property type="entry name" value="RF-1"/>
    <property type="match status" value="1"/>
</dbReference>
<evidence type="ECO:0000256" key="6">
    <source>
        <dbReference type="ARBA" id="ARBA00022980"/>
    </source>
</evidence>
<dbReference type="GO" id="GO:0016150">
    <property type="term" value="F:translation release factor activity, codon nonspecific"/>
    <property type="evidence" value="ECO:0007669"/>
    <property type="project" value="TreeGrafter"/>
</dbReference>
<dbReference type="PANTHER" id="PTHR11075">
    <property type="entry name" value="PEPTIDE CHAIN RELEASE FACTOR"/>
    <property type="match status" value="1"/>
</dbReference>
<comment type="similarity">
    <text evidence="9">Belongs to the prokaryotic/mitochondrial release factor family. Mitochondrion-specific ribosomal protein mL62 subfamily.</text>
</comment>
<feature type="domain" description="Prokaryotic-type class I peptide chain release factors" evidence="13">
    <location>
        <begin position="60"/>
        <end position="193"/>
    </location>
</feature>
<dbReference type="GO" id="GO:0005762">
    <property type="term" value="C:mitochondrial large ribosomal subunit"/>
    <property type="evidence" value="ECO:0007669"/>
    <property type="project" value="TreeGrafter"/>
</dbReference>
<dbReference type="AlphaFoldDB" id="A0AAV7PRQ2"/>
<evidence type="ECO:0000256" key="5">
    <source>
        <dbReference type="ARBA" id="ARBA00022946"/>
    </source>
</evidence>
<evidence type="ECO:0000256" key="11">
    <source>
        <dbReference type="ARBA" id="ARBA00041531"/>
    </source>
</evidence>
<keyword evidence="6" id="KW-0689">Ribosomal protein</keyword>
<dbReference type="SUPFAM" id="SSF110916">
    <property type="entry name" value="Peptidyl-tRNA hydrolase domain-like"/>
    <property type="match status" value="1"/>
</dbReference>
<evidence type="ECO:0000256" key="7">
    <source>
        <dbReference type="ARBA" id="ARBA00023128"/>
    </source>
</evidence>
<keyword evidence="3" id="KW-0378">Hydrolase</keyword>
<evidence type="ECO:0000256" key="8">
    <source>
        <dbReference type="ARBA" id="ARBA00023274"/>
    </source>
</evidence>
<dbReference type="PANTHER" id="PTHR11075:SF54">
    <property type="entry name" value="LARGE RIBOSOMAL SUBUNIT PROTEIN ML62"/>
    <property type="match status" value="1"/>
</dbReference>
<name>A0AAV7PRQ2_PLEWA</name>
<feature type="region of interest" description="Disordered" evidence="12">
    <location>
        <begin position="177"/>
        <end position="198"/>
    </location>
</feature>
<evidence type="ECO:0000256" key="10">
    <source>
        <dbReference type="ARBA" id="ARBA00039441"/>
    </source>
</evidence>
<evidence type="ECO:0000256" key="1">
    <source>
        <dbReference type="ARBA" id="ARBA00004173"/>
    </source>
</evidence>
<evidence type="ECO:0000313" key="14">
    <source>
        <dbReference type="EMBL" id="KAJ1130012.1"/>
    </source>
</evidence>
<sequence length="198" mass="22646">MATLLRSSFRLGRVFAGPARLPRVSLHSTGFTAEYRSIYSLERLYPQREGVGREQVGPSSDFEIPTDRLRISYSRSSGPGGQNVNKVNTKAEIRFHLASADWISEDVRLKIAEKHKNKINKSGELILTSEVSRYQMRNLADCLQKLRDMVTESSTKPKVASKEEAEVRRMRVLAMNRERLQQKKIHSTVKQSRRVDVD</sequence>
<evidence type="ECO:0000256" key="12">
    <source>
        <dbReference type="SAM" id="MobiDB-lite"/>
    </source>
</evidence>
<evidence type="ECO:0000259" key="13">
    <source>
        <dbReference type="Pfam" id="PF00472"/>
    </source>
</evidence>
<accession>A0AAV7PRQ2</accession>
<reference evidence="14" key="1">
    <citation type="journal article" date="2022" name="bioRxiv">
        <title>Sequencing and chromosome-scale assembly of the giantPleurodeles waltlgenome.</title>
        <authorList>
            <person name="Brown T."/>
            <person name="Elewa A."/>
            <person name="Iarovenko S."/>
            <person name="Subramanian E."/>
            <person name="Araus A.J."/>
            <person name="Petzold A."/>
            <person name="Susuki M."/>
            <person name="Suzuki K.-i.T."/>
            <person name="Hayashi T."/>
            <person name="Toyoda A."/>
            <person name="Oliveira C."/>
            <person name="Osipova E."/>
            <person name="Leigh N.D."/>
            <person name="Simon A."/>
            <person name="Yun M.H."/>
        </authorList>
    </citation>
    <scope>NUCLEOTIDE SEQUENCE</scope>
    <source>
        <strain evidence="14">20211129_DDA</strain>
        <tissue evidence="14">Liver</tissue>
    </source>
</reference>
<dbReference type="Proteomes" id="UP001066276">
    <property type="component" value="Chromosome 7"/>
</dbReference>
<evidence type="ECO:0000256" key="3">
    <source>
        <dbReference type="ARBA" id="ARBA00022801"/>
    </source>
</evidence>
<dbReference type="GO" id="GO:0005743">
    <property type="term" value="C:mitochondrial inner membrane"/>
    <property type="evidence" value="ECO:0007669"/>
    <property type="project" value="UniProtKB-ARBA"/>
</dbReference>
<evidence type="ECO:0000256" key="9">
    <source>
        <dbReference type="ARBA" id="ARBA00038225"/>
    </source>
</evidence>
<protein>
    <recommendedName>
        <fullName evidence="10">Large ribosomal subunit protein mL62</fullName>
        <ecNumber evidence="2">3.1.1.29</ecNumber>
    </recommendedName>
    <alternativeName>
        <fullName evidence="11">Peptidyl-tRNA hydrolase ICT1, mitochondrial</fullName>
    </alternativeName>
</protein>
<dbReference type="FunFam" id="3.30.160.20:FF:000050">
    <property type="entry name" value="Peptidyl-tRNA hydrolase ICT1, mitochondrial"/>
    <property type="match status" value="1"/>
</dbReference>
<dbReference type="InterPro" id="IPR000352">
    <property type="entry name" value="Pep_chain_release_fac_I"/>
</dbReference>
<comment type="subcellular location">
    <subcellularLocation>
        <location evidence="1">Mitochondrion</location>
    </subcellularLocation>
</comment>
<keyword evidence="4" id="KW-0648">Protein biosynthesis</keyword>
<gene>
    <name evidence="14" type="ORF">NDU88_008370</name>
</gene>
<organism evidence="14 15">
    <name type="scientific">Pleurodeles waltl</name>
    <name type="common">Iberian ribbed newt</name>
    <dbReference type="NCBI Taxonomy" id="8319"/>
    <lineage>
        <taxon>Eukaryota</taxon>
        <taxon>Metazoa</taxon>
        <taxon>Chordata</taxon>
        <taxon>Craniata</taxon>
        <taxon>Vertebrata</taxon>
        <taxon>Euteleostomi</taxon>
        <taxon>Amphibia</taxon>
        <taxon>Batrachia</taxon>
        <taxon>Caudata</taxon>
        <taxon>Salamandroidea</taxon>
        <taxon>Salamandridae</taxon>
        <taxon>Pleurodelinae</taxon>
        <taxon>Pleurodeles</taxon>
    </lineage>
</organism>
<dbReference type="InterPro" id="IPR052104">
    <property type="entry name" value="Mito_Release_Factor_mL62"/>
</dbReference>
<dbReference type="EC" id="3.1.1.29" evidence="2"/>
<comment type="caution">
    <text evidence="14">The sequence shown here is derived from an EMBL/GenBank/DDBJ whole genome shotgun (WGS) entry which is preliminary data.</text>
</comment>
<keyword evidence="5" id="KW-0809">Transit peptide</keyword>
<proteinExistence type="inferred from homology"/>
<dbReference type="EMBL" id="JANPWB010000011">
    <property type="protein sequence ID" value="KAJ1130012.1"/>
    <property type="molecule type" value="Genomic_DNA"/>
</dbReference>
<evidence type="ECO:0000256" key="2">
    <source>
        <dbReference type="ARBA" id="ARBA00013260"/>
    </source>
</evidence>
<keyword evidence="7" id="KW-0496">Mitochondrion</keyword>
<dbReference type="Gene3D" id="3.30.160.20">
    <property type="match status" value="1"/>
</dbReference>
<dbReference type="GO" id="GO:0070126">
    <property type="term" value="P:mitochondrial translational termination"/>
    <property type="evidence" value="ECO:0007669"/>
    <property type="project" value="TreeGrafter"/>
</dbReference>
<keyword evidence="15" id="KW-1185">Reference proteome</keyword>